<accession>A3E4D2</accession>
<dbReference type="GO" id="GO:0005737">
    <property type="term" value="C:cytoplasm"/>
    <property type="evidence" value="ECO:0007669"/>
    <property type="project" value="TreeGrafter"/>
</dbReference>
<feature type="non-terminal residue" evidence="3">
    <location>
        <position position="119"/>
    </location>
</feature>
<protein>
    <submittedName>
        <fullName evidence="3">Uncharacterized protein UPF0160</fullName>
    </submittedName>
</protein>
<dbReference type="EMBL" id="DQ884422">
    <property type="protein sequence ID" value="ABI14408.1"/>
    <property type="molecule type" value="mRNA"/>
</dbReference>
<dbReference type="PANTHER" id="PTHR11215:SF1">
    <property type="entry name" value="MYG1 EXONUCLEASE"/>
    <property type="match status" value="1"/>
</dbReference>
<comment type="similarity">
    <text evidence="1">Belongs to the MYG1 family.</text>
</comment>
<proteinExistence type="evidence at transcript level"/>
<evidence type="ECO:0000256" key="1">
    <source>
        <dbReference type="ARBA" id="ARBA00010105"/>
    </source>
</evidence>
<organism evidence="3">
    <name type="scientific">Prorocentrum minimum</name>
    <name type="common">Dinoflagellate</name>
    <name type="synonym">Exuviaella minima</name>
    <dbReference type="NCBI Taxonomy" id="39449"/>
    <lineage>
        <taxon>Eukaryota</taxon>
        <taxon>Sar</taxon>
        <taxon>Alveolata</taxon>
        <taxon>Dinophyceae</taxon>
        <taxon>Prorocentrales</taxon>
        <taxon>Prorocentraceae</taxon>
        <taxon>Prorocentrum</taxon>
    </lineage>
</organism>
<reference evidence="3" key="1">
    <citation type="journal article" date="2007" name="Proc. Natl. Acad. Sci. U.S.A.">
        <title>Spliced leader RNA trans-splicing in dinoflagellates.</title>
        <authorList>
            <person name="Zhang H."/>
            <person name="Hou Y."/>
            <person name="Miranda L."/>
            <person name="Campbell D.A."/>
            <person name="Sturm N.R."/>
            <person name="Gaasterland T."/>
            <person name="Lin S."/>
        </authorList>
    </citation>
    <scope>NUCLEOTIDE SEQUENCE</scope>
</reference>
<dbReference type="Pfam" id="PF03690">
    <property type="entry name" value="MYG1_exonuc"/>
    <property type="match status" value="1"/>
</dbReference>
<sequence>MGSLKRSSEEASKEDAECAGKRQKAVDAVEEDALFPIPFKVLSECPADREPGVKLIGTHDGVFHCDEALGCAMLQMMPAWAGSTVVRTRNEKELDKCDIVIDVGAVYDHSKMRYYHTQI</sequence>
<evidence type="ECO:0000313" key="3">
    <source>
        <dbReference type="EMBL" id="ABI14408.1"/>
    </source>
</evidence>
<dbReference type="PANTHER" id="PTHR11215">
    <property type="entry name" value="METAL DEPENDENT HYDROLASE - RELATED"/>
    <property type="match status" value="1"/>
</dbReference>
<dbReference type="InterPro" id="IPR003226">
    <property type="entry name" value="MYG1_exonuclease"/>
</dbReference>
<dbReference type="GO" id="GO:0005634">
    <property type="term" value="C:nucleus"/>
    <property type="evidence" value="ECO:0007669"/>
    <property type="project" value="TreeGrafter"/>
</dbReference>
<name>A3E4D2_PROMN</name>
<evidence type="ECO:0000256" key="2">
    <source>
        <dbReference type="SAM" id="MobiDB-lite"/>
    </source>
</evidence>
<dbReference type="AlphaFoldDB" id="A3E4D2"/>
<feature type="region of interest" description="Disordered" evidence="2">
    <location>
        <begin position="1"/>
        <end position="22"/>
    </location>
</feature>